<dbReference type="AlphaFoldDB" id="A0A6A4SD29"/>
<dbReference type="EMBL" id="VEVO01000014">
    <property type="protein sequence ID" value="KAF0031127.1"/>
    <property type="molecule type" value="Genomic_DNA"/>
</dbReference>
<comment type="caution">
    <text evidence="1">The sequence shown here is derived from an EMBL/GenBank/DDBJ whole genome shotgun (WGS) entry which is preliminary data.</text>
</comment>
<evidence type="ECO:0000313" key="2">
    <source>
        <dbReference type="Proteomes" id="UP000438429"/>
    </source>
</evidence>
<organism evidence="1 2">
    <name type="scientific">Scophthalmus maximus</name>
    <name type="common">Turbot</name>
    <name type="synonym">Psetta maxima</name>
    <dbReference type="NCBI Taxonomy" id="52904"/>
    <lineage>
        <taxon>Eukaryota</taxon>
        <taxon>Metazoa</taxon>
        <taxon>Chordata</taxon>
        <taxon>Craniata</taxon>
        <taxon>Vertebrata</taxon>
        <taxon>Euteleostomi</taxon>
        <taxon>Actinopterygii</taxon>
        <taxon>Neopterygii</taxon>
        <taxon>Teleostei</taxon>
        <taxon>Neoteleostei</taxon>
        <taxon>Acanthomorphata</taxon>
        <taxon>Carangaria</taxon>
        <taxon>Pleuronectiformes</taxon>
        <taxon>Pleuronectoidei</taxon>
        <taxon>Scophthalmidae</taxon>
        <taxon>Scophthalmus</taxon>
    </lineage>
</organism>
<evidence type="ECO:0000313" key="1">
    <source>
        <dbReference type="EMBL" id="KAF0031127.1"/>
    </source>
</evidence>
<gene>
    <name evidence="1" type="ORF">F2P81_015682</name>
</gene>
<name>A0A6A4SD29_SCOMX</name>
<protein>
    <submittedName>
        <fullName evidence="1">Uncharacterized protein</fullName>
    </submittedName>
</protein>
<dbReference type="Proteomes" id="UP000438429">
    <property type="component" value="Unassembled WGS sequence"/>
</dbReference>
<accession>A0A6A4SD29</accession>
<proteinExistence type="predicted"/>
<reference evidence="1 2" key="1">
    <citation type="submission" date="2019-06" db="EMBL/GenBank/DDBJ databases">
        <title>Draft genomes of female and male turbot (Scophthalmus maximus).</title>
        <authorList>
            <person name="Xu H."/>
            <person name="Xu X.-W."/>
            <person name="Shao C."/>
            <person name="Chen S."/>
        </authorList>
    </citation>
    <scope>NUCLEOTIDE SEQUENCE [LARGE SCALE GENOMIC DNA]</scope>
    <source>
        <strain evidence="1">Ysfricsl-2016a</strain>
        <tissue evidence="1">Blood</tissue>
    </source>
</reference>
<sequence>MMSGSCGSLYAADVQYRPQCVRVRVRVHCVRTGSLSVVLKCPLHRVSQKKKNNKKDTTELKPYEMLQDPEAEIKSLRAIDKSSLIQTGLIEKGNGEDIENTRPLILIGEGFRLLKIRLRFRRLASRTDLDLPVNQLITTTTSGHAGILMRWRRCQHLTVGQKAGG</sequence>